<feature type="disulfide bond" evidence="13">
    <location>
        <begin position="156"/>
        <end position="172"/>
    </location>
</feature>
<keyword evidence="10 14" id="KW-0472">Membrane</keyword>
<evidence type="ECO:0000256" key="3">
    <source>
        <dbReference type="ARBA" id="ARBA00004651"/>
    </source>
</evidence>
<dbReference type="InterPro" id="IPR008952">
    <property type="entry name" value="Tetraspanin_EC2_sf"/>
</dbReference>
<evidence type="ECO:0000256" key="14">
    <source>
        <dbReference type="RuleBase" id="RU361218"/>
    </source>
</evidence>
<keyword evidence="6" id="KW-0963">Cytoplasm</keyword>
<keyword evidence="15" id="KW-1185">Reference proteome</keyword>
<dbReference type="Proteomes" id="UP000694844">
    <property type="component" value="Chromosome 5"/>
</dbReference>
<dbReference type="OrthoDB" id="2014092at2759"/>
<dbReference type="Gene3D" id="1.10.1450.10">
    <property type="entry name" value="Tetraspanin"/>
    <property type="match status" value="1"/>
</dbReference>
<dbReference type="PANTHER" id="PTHR19282:SF431">
    <property type="entry name" value="TETRASPANIN 26A, ISOFORM B-RELATED"/>
    <property type="match status" value="1"/>
</dbReference>
<dbReference type="GO" id="GO:0005886">
    <property type="term" value="C:plasma membrane"/>
    <property type="evidence" value="ECO:0007669"/>
    <property type="project" value="UniProtKB-SubCell"/>
</dbReference>
<reference evidence="16" key="1">
    <citation type="submission" date="2025-08" db="UniProtKB">
        <authorList>
            <consortium name="RefSeq"/>
        </authorList>
    </citation>
    <scope>IDENTIFICATION</scope>
    <source>
        <tissue evidence="16">Whole sample</tissue>
    </source>
</reference>
<feature type="transmembrane region" description="Helical" evidence="14">
    <location>
        <begin position="62"/>
        <end position="82"/>
    </location>
</feature>
<evidence type="ECO:0000256" key="1">
    <source>
        <dbReference type="ARBA" id="ARBA00004496"/>
    </source>
</evidence>
<keyword evidence="8" id="KW-0965">Cell junction</keyword>
<feature type="transmembrane region" description="Helical" evidence="14">
    <location>
        <begin position="237"/>
        <end position="259"/>
    </location>
</feature>
<keyword evidence="11 13" id="KW-1015">Disulfide bond</keyword>
<keyword evidence="9 14" id="KW-1133">Transmembrane helix</keyword>
<evidence type="ECO:0000256" key="5">
    <source>
        <dbReference type="ARBA" id="ARBA00022475"/>
    </source>
</evidence>
<dbReference type="GO" id="GO:0046930">
    <property type="term" value="C:pore complex"/>
    <property type="evidence" value="ECO:0007669"/>
    <property type="project" value="UniProtKB-ARBA"/>
</dbReference>
<evidence type="ECO:0000256" key="11">
    <source>
        <dbReference type="ARBA" id="ARBA00023157"/>
    </source>
</evidence>
<dbReference type="PANTHER" id="PTHR19282">
    <property type="entry name" value="TETRASPANIN"/>
    <property type="match status" value="1"/>
</dbReference>
<dbReference type="PRINTS" id="PR00259">
    <property type="entry name" value="TMFOUR"/>
</dbReference>
<evidence type="ECO:0000256" key="7">
    <source>
        <dbReference type="ARBA" id="ARBA00022692"/>
    </source>
</evidence>
<feature type="transmembrane region" description="Helical" evidence="14">
    <location>
        <begin position="20"/>
        <end position="42"/>
    </location>
</feature>
<dbReference type="SUPFAM" id="SSF48652">
    <property type="entry name" value="Tetraspanin"/>
    <property type="match status" value="1"/>
</dbReference>
<dbReference type="InterPro" id="IPR000301">
    <property type="entry name" value="Tetraspanin_animals"/>
</dbReference>
<evidence type="ECO:0000256" key="6">
    <source>
        <dbReference type="ARBA" id="ARBA00022490"/>
    </source>
</evidence>
<keyword evidence="7 14" id="KW-0812">Transmembrane</keyword>
<name>A0A8B8ESN7_CRAVI</name>
<dbReference type="GeneID" id="111136400"/>
<evidence type="ECO:0000256" key="2">
    <source>
        <dbReference type="ARBA" id="ARBA00004536"/>
    </source>
</evidence>
<dbReference type="GO" id="GO:0005737">
    <property type="term" value="C:cytoplasm"/>
    <property type="evidence" value="ECO:0007669"/>
    <property type="project" value="UniProtKB-SubCell"/>
</dbReference>
<organism evidence="15 16">
    <name type="scientific">Crassostrea virginica</name>
    <name type="common">Eastern oyster</name>
    <dbReference type="NCBI Taxonomy" id="6565"/>
    <lineage>
        <taxon>Eukaryota</taxon>
        <taxon>Metazoa</taxon>
        <taxon>Spiralia</taxon>
        <taxon>Lophotrochozoa</taxon>
        <taxon>Mollusca</taxon>
        <taxon>Bivalvia</taxon>
        <taxon>Autobranchia</taxon>
        <taxon>Pteriomorphia</taxon>
        <taxon>Ostreida</taxon>
        <taxon>Ostreoidea</taxon>
        <taxon>Ostreidae</taxon>
        <taxon>Crassostrea</taxon>
    </lineage>
</organism>
<evidence type="ECO:0000256" key="4">
    <source>
        <dbReference type="ARBA" id="ARBA00006840"/>
    </source>
</evidence>
<sequence length="273" mass="30581">MGCFSNEATFVSPCVKYTLFFFNFTCWLFGGVIIGIGVWAFVEKNRYYQKDISTVYDVIFDLSIIFLIIGCIIFILGYAGCIGALRENVCLLKIYYCAMIFIFLVLVVGIVLAFVFRDTVKQEVSTILQENLITTYQDDPDKQSTIDWIQENIECCGVSGYQDWTKNQYFNCTLDNPSPLSCSVPYSCCREQDSITSGLPNILCGKEVLKTGGDLSLIYTRGCVETFLALAETQLPIVGGIVIGIAVPLLVAICLSRLLEGQILDQQRHIPYR</sequence>
<evidence type="ECO:0000256" key="10">
    <source>
        <dbReference type="ARBA" id="ARBA00023136"/>
    </source>
</evidence>
<comment type="subcellular location">
    <subcellularLocation>
        <location evidence="2">Cell junction</location>
        <location evidence="2">Adherens junction</location>
    </subcellularLocation>
    <subcellularLocation>
        <location evidence="3">Cell membrane</location>
        <topology evidence="3">Multi-pass membrane protein</topology>
    </subcellularLocation>
    <subcellularLocation>
        <location evidence="1">Cytoplasm</location>
    </subcellularLocation>
    <subcellularLocation>
        <location evidence="14">Membrane</location>
        <topology evidence="14">Multi-pass membrane protein</topology>
    </subcellularLocation>
</comment>
<dbReference type="GO" id="GO:0005912">
    <property type="term" value="C:adherens junction"/>
    <property type="evidence" value="ECO:0007669"/>
    <property type="project" value="UniProtKB-SubCell"/>
</dbReference>
<keyword evidence="12" id="KW-0325">Glycoprotein</keyword>
<evidence type="ECO:0000256" key="9">
    <source>
        <dbReference type="ARBA" id="ARBA00022989"/>
    </source>
</evidence>
<dbReference type="AlphaFoldDB" id="A0A8B8ESN7"/>
<protein>
    <recommendedName>
        <fullName evidence="14">Tetraspanin</fullName>
    </recommendedName>
</protein>
<accession>A0A8B8ESN7</accession>
<evidence type="ECO:0000256" key="8">
    <source>
        <dbReference type="ARBA" id="ARBA00022949"/>
    </source>
</evidence>
<dbReference type="KEGG" id="cvn:111136400"/>
<feature type="transmembrane region" description="Helical" evidence="14">
    <location>
        <begin position="94"/>
        <end position="116"/>
    </location>
</feature>
<keyword evidence="5" id="KW-1003">Cell membrane</keyword>
<evidence type="ECO:0000313" key="15">
    <source>
        <dbReference type="Proteomes" id="UP000694844"/>
    </source>
</evidence>
<evidence type="ECO:0000256" key="12">
    <source>
        <dbReference type="ARBA" id="ARBA00023180"/>
    </source>
</evidence>
<dbReference type="PIRSF" id="PIRSF002419">
    <property type="entry name" value="Tetraspanin"/>
    <property type="match status" value="1"/>
</dbReference>
<evidence type="ECO:0000313" key="16">
    <source>
        <dbReference type="RefSeq" id="XP_022342932.1"/>
    </source>
</evidence>
<dbReference type="FunFam" id="1.10.1450.10:FF:000007">
    <property type="entry name" value="Tetraspanin"/>
    <property type="match status" value="1"/>
</dbReference>
<gene>
    <name evidence="16" type="primary">LOC111136400</name>
</gene>
<dbReference type="GO" id="GO:0065003">
    <property type="term" value="P:protein-containing complex assembly"/>
    <property type="evidence" value="ECO:0007669"/>
    <property type="project" value="UniProtKB-ARBA"/>
</dbReference>
<evidence type="ECO:0000256" key="13">
    <source>
        <dbReference type="PIRSR" id="PIRSR002419-1"/>
    </source>
</evidence>
<dbReference type="InterPro" id="IPR018499">
    <property type="entry name" value="Tetraspanin/Peripherin"/>
</dbReference>
<proteinExistence type="inferred from homology"/>
<comment type="similarity">
    <text evidence="4 14">Belongs to the tetraspanin (TM4SF) family.</text>
</comment>
<dbReference type="RefSeq" id="XP_022342932.1">
    <property type="nucleotide sequence ID" value="XM_022487224.1"/>
</dbReference>
<dbReference type="GO" id="GO:0019899">
    <property type="term" value="F:enzyme binding"/>
    <property type="evidence" value="ECO:0007669"/>
    <property type="project" value="UniProtKB-ARBA"/>
</dbReference>
<dbReference type="GO" id="GO:0072659">
    <property type="term" value="P:protein localization to plasma membrane"/>
    <property type="evidence" value="ECO:0007669"/>
    <property type="project" value="UniProtKB-ARBA"/>
</dbReference>
<dbReference type="Pfam" id="PF00335">
    <property type="entry name" value="Tetraspanin"/>
    <property type="match status" value="1"/>
</dbReference>
<dbReference type="GO" id="GO:0051604">
    <property type="term" value="P:protein maturation"/>
    <property type="evidence" value="ECO:0007669"/>
    <property type="project" value="UniProtKB-ARBA"/>
</dbReference>